<proteinExistence type="predicted"/>
<accession>A0A3S4PYR7</accession>
<dbReference type="Proteomes" id="UP000270025">
    <property type="component" value="Chromosome"/>
</dbReference>
<name>A0A3S4PYR7_9STRE</name>
<organism evidence="1 2">
    <name type="scientific">Streptococcus viridans</name>
    <dbReference type="NCBI Taxonomy" id="78535"/>
    <lineage>
        <taxon>Bacteria</taxon>
        <taxon>Bacillati</taxon>
        <taxon>Bacillota</taxon>
        <taxon>Bacilli</taxon>
        <taxon>Lactobacillales</taxon>
        <taxon>Streptococcaceae</taxon>
        <taxon>Streptococcus</taxon>
    </lineage>
</organism>
<reference evidence="1 2" key="1">
    <citation type="submission" date="2018-12" db="EMBL/GenBank/DDBJ databases">
        <authorList>
            <consortium name="Pathogen Informatics"/>
        </authorList>
    </citation>
    <scope>NUCLEOTIDE SEQUENCE [LARGE SCALE GENOMIC DNA]</scope>
    <source>
        <strain evidence="1 2">NCTC3166</strain>
    </source>
</reference>
<dbReference type="RefSeq" id="WP_126403707.1">
    <property type="nucleotide sequence ID" value="NZ_LR134266.1"/>
</dbReference>
<sequence>MNPQTITIELAFRNQNFDVMIPTAVTINRLKILLREALVLKEIHLPEQFDLVLKNKPFSLAPSALISEYPIGNGDQFEIVTSVE</sequence>
<evidence type="ECO:0000313" key="1">
    <source>
        <dbReference type="EMBL" id="VED66501.1"/>
    </source>
</evidence>
<evidence type="ECO:0000313" key="2">
    <source>
        <dbReference type="Proteomes" id="UP000270025"/>
    </source>
</evidence>
<keyword evidence="2" id="KW-1185">Reference proteome</keyword>
<dbReference type="AlphaFoldDB" id="A0A3S4PYR7"/>
<dbReference type="EMBL" id="LR134266">
    <property type="protein sequence ID" value="VED66501.1"/>
    <property type="molecule type" value="Genomic_DNA"/>
</dbReference>
<gene>
    <name evidence="1" type="primary">esaB</name>
    <name evidence="1" type="ORF">NCTC3166_00285</name>
</gene>
<dbReference type="KEGG" id="svf:NCTC3166_00285"/>
<protein>
    <submittedName>
        <fullName evidence="1">Ubiquitin-binding YukD-like protein</fullName>
    </submittedName>
</protein>